<keyword evidence="2" id="KW-0677">Repeat</keyword>
<evidence type="ECO:0000256" key="3">
    <source>
        <dbReference type="ARBA" id="ARBA00022837"/>
    </source>
</evidence>
<evidence type="ECO:0000256" key="2">
    <source>
        <dbReference type="ARBA" id="ARBA00022737"/>
    </source>
</evidence>
<evidence type="ECO:0000313" key="6">
    <source>
        <dbReference type="Proteomes" id="UP000326939"/>
    </source>
</evidence>
<dbReference type="GO" id="GO:0043226">
    <property type="term" value="C:organelle"/>
    <property type="evidence" value="ECO:0007669"/>
    <property type="project" value="UniProtKB-ARBA"/>
</dbReference>
<reference evidence="6" key="1">
    <citation type="journal article" date="2019" name="Gigascience">
        <title>De novo genome assembly of the endangered Acer yangbiense, a plant species with extremely small populations endemic to Yunnan Province, China.</title>
        <authorList>
            <person name="Yang J."/>
            <person name="Wariss H.M."/>
            <person name="Tao L."/>
            <person name="Zhang R."/>
            <person name="Yun Q."/>
            <person name="Hollingsworth P."/>
            <person name="Dao Z."/>
            <person name="Luo G."/>
            <person name="Guo H."/>
            <person name="Ma Y."/>
            <person name="Sun W."/>
        </authorList>
    </citation>
    <scope>NUCLEOTIDE SEQUENCE [LARGE SCALE GENOMIC DNA]</scope>
    <source>
        <strain evidence="6">cv. br00</strain>
    </source>
</reference>
<dbReference type="EMBL" id="VDCV01000002">
    <property type="protein sequence ID" value="KAB5568639.1"/>
    <property type="molecule type" value="Genomic_DNA"/>
</dbReference>
<dbReference type="InterPro" id="IPR018247">
    <property type="entry name" value="EF_Hand_1_Ca_BS"/>
</dbReference>
<protein>
    <recommendedName>
        <fullName evidence="4">EF-hand domain-containing protein</fullName>
    </recommendedName>
</protein>
<gene>
    <name evidence="5" type="ORF">DKX38_002432</name>
</gene>
<feature type="domain" description="EF-hand" evidence="4">
    <location>
        <begin position="124"/>
        <end position="159"/>
    </location>
</feature>
<dbReference type="Pfam" id="PF13499">
    <property type="entry name" value="EF-hand_7"/>
    <property type="match status" value="2"/>
</dbReference>
<comment type="caution">
    <text evidence="5">The sequence shown here is derived from an EMBL/GenBank/DDBJ whole genome shotgun (WGS) entry which is preliminary data.</text>
</comment>
<keyword evidence="1" id="KW-0479">Metal-binding</keyword>
<dbReference type="InterPro" id="IPR011992">
    <property type="entry name" value="EF-hand-dom_pair"/>
</dbReference>
<dbReference type="Gene3D" id="1.10.238.10">
    <property type="entry name" value="EF-hand"/>
    <property type="match status" value="2"/>
</dbReference>
<dbReference type="SMART" id="SM00054">
    <property type="entry name" value="EFh"/>
    <property type="match status" value="4"/>
</dbReference>
<name>A0A5N5NN95_9ROSI</name>
<dbReference type="FunFam" id="1.10.238.10:FF:000178">
    <property type="entry name" value="Calmodulin-2 A"/>
    <property type="match status" value="1"/>
</dbReference>
<dbReference type="SUPFAM" id="SSF47473">
    <property type="entry name" value="EF-hand"/>
    <property type="match status" value="1"/>
</dbReference>
<dbReference type="AlphaFoldDB" id="A0A5N5NN95"/>
<feature type="domain" description="EF-hand" evidence="4">
    <location>
        <begin position="15"/>
        <end position="50"/>
    </location>
</feature>
<evidence type="ECO:0000256" key="1">
    <source>
        <dbReference type="ARBA" id="ARBA00022723"/>
    </source>
</evidence>
<feature type="domain" description="EF-hand" evidence="4">
    <location>
        <begin position="51"/>
        <end position="86"/>
    </location>
</feature>
<evidence type="ECO:0000313" key="5">
    <source>
        <dbReference type="EMBL" id="KAB5568639.1"/>
    </source>
</evidence>
<keyword evidence="6" id="KW-1185">Reference proteome</keyword>
<keyword evidence="3" id="KW-0106">Calcium</keyword>
<sequence length="165" mass="17691">MAQLGSLSAEIESLNQVLSLMEAFRAFDSDNDGFITAAELGGILGSLGYNASEQDVSAMMQQGDTNKDGLLSMQEFLEMNTKDMELGELANLLKTAFEALDLDGDDIVTGEELYEATVHGELDLSLEDCQSIIASMDADGDGAVSSKDFRAIVNSLQALENSFLM</sequence>
<dbReference type="PROSITE" id="PS50222">
    <property type="entry name" value="EF_HAND_2"/>
    <property type="match status" value="4"/>
</dbReference>
<dbReference type="CDD" id="cd00051">
    <property type="entry name" value="EFh"/>
    <property type="match status" value="1"/>
</dbReference>
<dbReference type="InterPro" id="IPR039647">
    <property type="entry name" value="EF_hand_pair_protein_CML-like"/>
</dbReference>
<dbReference type="PANTHER" id="PTHR10891">
    <property type="entry name" value="EF-HAND CALCIUM-BINDING DOMAIN CONTAINING PROTEIN"/>
    <property type="match status" value="1"/>
</dbReference>
<organism evidence="5 6">
    <name type="scientific">Salix brachista</name>
    <dbReference type="NCBI Taxonomy" id="2182728"/>
    <lineage>
        <taxon>Eukaryota</taxon>
        <taxon>Viridiplantae</taxon>
        <taxon>Streptophyta</taxon>
        <taxon>Embryophyta</taxon>
        <taxon>Tracheophyta</taxon>
        <taxon>Spermatophyta</taxon>
        <taxon>Magnoliopsida</taxon>
        <taxon>eudicotyledons</taxon>
        <taxon>Gunneridae</taxon>
        <taxon>Pentapetalae</taxon>
        <taxon>rosids</taxon>
        <taxon>fabids</taxon>
        <taxon>Malpighiales</taxon>
        <taxon>Salicaceae</taxon>
        <taxon>Saliceae</taxon>
        <taxon>Salix</taxon>
    </lineage>
</organism>
<dbReference type="PROSITE" id="PS00018">
    <property type="entry name" value="EF_HAND_1"/>
    <property type="match status" value="4"/>
</dbReference>
<proteinExistence type="predicted"/>
<evidence type="ECO:0000259" key="4">
    <source>
        <dbReference type="PROSITE" id="PS50222"/>
    </source>
</evidence>
<dbReference type="GO" id="GO:0005509">
    <property type="term" value="F:calcium ion binding"/>
    <property type="evidence" value="ECO:0007669"/>
    <property type="project" value="InterPro"/>
</dbReference>
<dbReference type="Proteomes" id="UP000326939">
    <property type="component" value="Chromosome 2"/>
</dbReference>
<feature type="domain" description="EF-hand" evidence="4">
    <location>
        <begin position="88"/>
        <end position="123"/>
    </location>
</feature>
<dbReference type="InterPro" id="IPR002048">
    <property type="entry name" value="EF_hand_dom"/>
</dbReference>
<accession>A0A5N5NN95</accession>